<evidence type="ECO:0000313" key="2">
    <source>
        <dbReference type="Proteomes" id="UP000032142"/>
    </source>
</evidence>
<reference evidence="2" key="1">
    <citation type="submission" date="2014-09" db="EMBL/GenBank/DDBJ databases">
        <authorList>
            <person name="Mudge J."/>
            <person name="Ramaraj T."/>
            <person name="Lindquist I.E."/>
            <person name="Bharti A.K."/>
            <person name="Sundararajan A."/>
            <person name="Cameron C.T."/>
            <person name="Woodward J.E."/>
            <person name="May G.D."/>
            <person name="Brubaker C."/>
            <person name="Broadhvest J."/>
            <person name="Wilkins T.A."/>
        </authorList>
    </citation>
    <scope>NUCLEOTIDE SEQUENCE</scope>
    <source>
        <strain evidence="2">cv. AKA8401</strain>
    </source>
</reference>
<keyword evidence="2" id="KW-1185">Reference proteome</keyword>
<evidence type="ECO:0000313" key="1">
    <source>
        <dbReference type="EMBL" id="KHG14287.1"/>
    </source>
</evidence>
<dbReference type="GO" id="GO:0016301">
    <property type="term" value="F:kinase activity"/>
    <property type="evidence" value="ECO:0007669"/>
    <property type="project" value="UniProtKB-KW"/>
</dbReference>
<keyword evidence="1" id="KW-0808">Transferase</keyword>
<name>A0A0B0NNV2_GOSAR</name>
<protein>
    <submittedName>
        <fullName evidence="1">Serine/threonine-protein kinase SIK3</fullName>
    </submittedName>
</protein>
<dbReference type="EMBL" id="KN401236">
    <property type="protein sequence ID" value="KHG14287.1"/>
    <property type="molecule type" value="Genomic_DNA"/>
</dbReference>
<dbReference type="AlphaFoldDB" id="A0A0B0NNV2"/>
<dbReference type="Proteomes" id="UP000032142">
    <property type="component" value="Unassembled WGS sequence"/>
</dbReference>
<proteinExistence type="predicted"/>
<keyword evidence="1" id="KW-0418">Kinase</keyword>
<sequence length="114" mass="12907">MYKLAANDGMSLRESLKKVNRKVLLQAFLCGLFRGSLVQNLYLQSLVHTSATFAVAKDGETGNKNKCRESQSVWDINRNKRSNGIHILQRINTRSFVCSSYCEGLESMEAWVEC</sequence>
<organism evidence="1 2">
    <name type="scientific">Gossypium arboreum</name>
    <name type="common">Tree cotton</name>
    <name type="synonym">Gossypium nanking</name>
    <dbReference type="NCBI Taxonomy" id="29729"/>
    <lineage>
        <taxon>Eukaryota</taxon>
        <taxon>Viridiplantae</taxon>
        <taxon>Streptophyta</taxon>
        <taxon>Embryophyta</taxon>
        <taxon>Tracheophyta</taxon>
        <taxon>Spermatophyta</taxon>
        <taxon>Magnoliopsida</taxon>
        <taxon>eudicotyledons</taxon>
        <taxon>Gunneridae</taxon>
        <taxon>Pentapetalae</taxon>
        <taxon>rosids</taxon>
        <taxon>malvids</taxon>
        <taxon>Malvales</taxon>
        <taxon>Malvaceae</taxon>
        <taxon>Malvoideae</taxon>
        <taxon>Gossypium</taxon>
    </lineage>
</organism>
<accession>A0A0B0NNV2</accession>
<gene>
    <name evidence="1" type="ORF">F383_10264</name>
</gene>